<dbReference type="NCBIfam" id="TIGR02937">
    <property type="entry name" value="sigma70-ECF"/>
    <property type="match status" value="1"/>
</dbReference>
<dbReference type="Proteomes" id="UP001183414">
    <property type="component" value="Unassembled WGS sequence"/>
</dbReference>
<dbReference type="SUPFAM" id="SSF88659">
    <property type="entry name" value="Sigma3 and sigma4 domains of RNA polymerase sigma factors"/>
    <property type="match status" value="1"/>
</dbReference>
<evidence type="ECO:0000313" key="8">
    <source>
        <dbReference type="Proteomes" id="UP001183414"/>
    </source>
</evidence>
<reference evidence="8" key="1">
    <citation type="submission" date="2023-07" db="EMBL/GenBank/DDBJ databases">
        <title>30 novel species of actinomycetes from the DSMZ collection.</title>
        <authorList>
            <person name="Nouioui I."/>
        </authorList>
    </citation>
    <scope>NUCLEOTIDE SEQUENCE [LARGE SCALE GENOMIC DNA]</scope>
    <source>
        <strain evidence="8">DSM 42041</strain>
    </source>
</reference>
<evidence type="ECO:0000256" key="2">
    <source>
        <dbReference type="ARBA" id="ARBA00023015"/>
    </source>
</evidence>
<sequence>MTENDKKDPRTTRRTEARETRIPLEFQAFHQRFYRPYRRYAELLLGDEEIAKQVVHRVFYSLLVGWKRLMEEANPRESAWGHLKEAVDDYLVSQDREPAITETAAFYYRFREQMDDLRDRFAALETGLGLYAAISKLPPRQLDVVVLHYVFAFSRARTADILGVEEATVRSHLTYARRRLADELGIDLDTNRTDN</sequence>
<evidence type="ECO:0000256" key="5">
    <source>
        <dbReference type="ARBA" id="ARBA00023163"/>
    </source>
</evidence>
<comment type="similarity">
    <text evidence="1">Belongs to the sigma-70 factor family. ECF subfamily.</text>
</comment>
<dbReference type="InterPro" id="IPR013249">
    <property type="entry name" value="RNA_pol_sigma70_r4_t2"/>
</dbReference>
<keyword evidence="8" id="KW-1185">Reference proteome</keyword>
<dbReference type="InterPro" id="IPR036388">
    <property type="entry name" value="WH-like_DNA-bd_sf"/>
</dbReference>
<dbReference type="PANTHER" id="PTHR43133">
    <property type="entry name" value="RNA POLYMERASE ECF-TYPE SIGMA FACTO"/>
    <property type="match status" value="1"/>
</dbReference>
<dbReference type="EMBL" id="JAVREQ010000031">
    <property type="protein sequence ID" value="MDT0382175.1"/>
    <property type="molecule type" value="Genomic_DNA"/>
</dbReference>
<dbReference type="InterPro" id="IPR014284">
    <property type="entry name" value="RNA_pol_sigma-70_dom"/>
</dbReference>
<accession>A0ABU2NYW0</accession>
<dbReference type="InterPro" id="IPR013324">
    <property type="entry name" value="RNA_pol_sigma_r3/r4-like"/>
</dbReference>
<protein>
    <submittedName>
        <fullName evidence="7">Sigma-70 family RNA polymerase sigma factor</fullName>
    </submittedName>
</protein>
<dbReference type="PANTHER" id="PTHR43133:SF8">
    <property type="entry name" value="RNA POLYMERASE SIGMA FACTOR HI_1459-RELATED"/>
    <property type="match status" value="1"/>
</dbReference>
<evidence type="ECO:0000256" key="1">
    <source>
        <dbReference type="ARBA" id="ARBA00010641"/>
    </source>
</evidence>
<dbReference type="Gene3D" id="1.10.10.10">
    <property type="entry name" value="Winged helix-like DNA-binding domain superfamily/Winged helix DNA-binding domain"/>
    <property type="match status" value="1"/>
</dbReference>
<evidence type="ECO:0000256" key="3">
    <source>
        <dbReference type="ARBA" id="ARBA00023082"/>
    </source>
</evidence>
<evidence type="ECO:0000313" key="7">
    <source>
        <dbReference type="EMBL" id="MDT0382175.1"/>
    </source>
</evidence>
<keyword evidence="5" id="KW-0804">Transcription</keyword>
<keyword evidence="3" id="KW-0731">Sigma factor</keyword>
<name>A0ABU2NYW0_9ACTN</name>
<gene>
    <name evidence="7" type="ORF">RM572_25780</name>
</gene>
<feature type="domain" description="RNA polymerase sigma factor 70 region 4 type 2" evidence="6">
    <location>
        <begin position="130"/>
        <end position="180"/>
    </location>
</feature>
<dbReference type="InterPro" id="IPR039425">
    <property type="entry name" value="RNA_pol_sigma-70-like"/>
</dbReference>
<evidence type="ECO:0000256" key="4">
    <source>
        <dbReference type="ARBA" id="ARBA00023125"/>
    </source>
</evidence>
<proteinExistence type="inferred from homology"/>
<keyword evidence="4" id="KW-0238">DNA-binding</keyword>
<evidence type="ECO:0000259" key="6">
    <source>
        <dbReference type="Pfam" id="PF08281"/>
    </source>
</evidence>
<dbReference type="Pfam" id="PF08281">
    <property type="entry name" value="Sigma70_r4_2"/>
    <property type="match status" value="1"/>
</dbReference>
<organism evidence="7 8">
    <name type="scientific">Streptomyces hazeniae</name>
    <dbReference type="NCBI Taxonomy" id="3075538"/>
    <lineage>
        <taxon>Bacteria</taxon>
        <taxon>Bacillati</taxon>
        <taxon>Actinomycetota</taxon>
        <taxon>Actinomycetes</taxon>
        <taxon>Kitasatosporales</taxon>
        <taxon>Streptomycetaceae</taxon>
        <taxon>Streptomyces</taxon>
    </lineage>
</organism>
<dbReference type="RefSeq" id="WP_311675783.1">
    <property type="nucleotide sequence ID" value="NZ_JAVREQ010000031.1"/>
</dbReference>
<keyword evidence="2" id="KW-0805">Transcription regulation</keyword>
<comment type="caution">
    <text evidence="7">The sequence shown here is derived from an EMBL/GenBank/DDBJ whole genome shotgun (WGS) entry which is preliminary data.</text>
</comment>